<dbReference type="InterPro" id="IPR020843">
    <property type="entry name" value="ER"/>
</dbReference>
<dbReference type="PANTHER" id="PTHR43401">
    <property type="entry name" value="L-THREONINE 3-DEHYDROGENASE"/>
    <property type="match status" value="1"/>
</dbReference>
<dbReference type="EMBL" id="BAAAAF010000003">
    <property type="protein sequence ID" value="GAA0035064.1"/>
    <property type="molecule type" value="Genomic_DNA"/>
</dbReference>
<evidence type="ECO:0000313" key="7">
    <source>
        <dbReference type="EMBL" id="GAA0035064.1"/>
    </source>
</evidence>
<evidence type="ECO:0000256" key="5">
    <source>
        <dbReference type="RuleBase" id="RU361277"/>
    </source>
</evidence>
<feature type="domain" description="Enoyl reductase (ER)" evidence="6">
    <location>
        <begin position="8"/>
        <end position="348"/>
    </location>
</feature>
<dbReference type="Gene3D" id="3.40.50.720">
    <property type="entry name" value="NAD(P)-binding Rossmann-like Domain"/>
    <property type="match status" value="1"/>
</dbReference>
<reference evidence="7 8" key="1">
    <citation type="submission" date="2024-01" db="EMBL/GenBank/DDBJ databases">
        <title>Characterization of antibiotic resistant novel bacterial strains and their environmental applications.</title>
        <authorList>
            <person name="Manzoor S."/>
            <person name="Abbas S."/>
            <person name="Arshad M."/>
            <person name="Ahmed I."/>
        </authorList>
    </citation>
    <scope>NUCLEOTIDE SEQUENCE [LARGE SCALE GENOMIC DNA]</scope>
    <source>
        <strain evidence="7 8">NCCP-602</strain>
    </source>
</reference>
<dbReference type="RefSeq" id="WP_339392037.1">
    <property type="nucleotide sequence ID" value="NZ_BAAAAF010000003.1"/>
</dbReference>
<evidence type="ECO:0000313" key="8">
    <source>
        <dbReference type="Proteomes" id="UP001498238"/>
    </source>
</evidence>
<dbReference type="SMART" id="SM00829">
    <property type="entry name" value="PKS_ER"/>
    <property type="match status" value="1"/>
</dbReference>
<dbReference type="SUPFAM" id="SSF51735">
    <property type="entry name" value="NAD(P)-binding Rossmann-fold domains"/>
    <property type="match status" value="1"/>
</dbReference>
<dbReference type="Pfam" id="PF08240">
    <property type="entry name" value="ADH_N"/>
    <property type="match status" value="1"/>
</dbReference>
<dbReference type="Pfam" id="PF00107">
    <property type="entry name" value="ADH_zinc_N"/>
    <property type="match status" value="1"/>
</dbReference>
<gene>
    <name evidence="7" type="ORF">NCCP602_10250</name>
</gene>
<dbReference type="InterPro" id="IPR002328">
    <property type="entry name" value="ADH_Zn_CS"/>
</dbReference>
<organism evidence="7 8">
    <name type="scientific">Brevibacterium metallidurans</name>
    <dbReference type="NCBI Taxonomy" id="1482676"/>
    <lineage>
        <taxon>Bacteria</taxon>
        <taxon>Bacillati</taxon>
        <taxon>Actinomycetota</taxon>
        <taxon>Actinomycetes</taxon>
        <taxon>Micrococcales</taxon>
        <taxon>Brevibacteriaceae</taxon>
        <taxon>Brevibacterium</taxon>
    </lineage>
</organism>
<evidence type="ECO:0000256" key="2">
    <source>
        <dbReference type="ARBA" id="ARBA00022723"/>
    </source>
</evidence>
<sequence length="351" mass="36103">MKAVRLHGREDLRIEDVPAPAAPGPGQIRLRNGFVGICGSDLHLHAHPEASPVDLFTPHPVTGAHLPQTLGHEFSGTVAEVGPGVDGIAVGDRGAVFPVAYSCGECVACRHGEPTSCRLMASLGANANGGGMSESVTISASQFHPVPASVSLQHAALVEPMAVAWHGVSRSRATGEDTALILGAGPIGIGTWYALRAHGVVDVLISEPNPDRRARVAALGATVIDPLTEDVNAAVAELTDGDGVTIAYDAAGVPAALESALAALAPGGRVVLQSPHEAGFEIQPSAIMMGEYELIGSVGYTPAEFDGVIARMAAGDYDTTGWVEEMGLDDAMAAIERLTEGAGTKILLRVR</sequence>
<dbReference type="InterPro" id="IPR013149">
    <property type="entry name" value="ADH-like_C"/>
</dbReference>
<dbReference type="InterPro" id="IPR036291">
    <property type="entry name" value="NAD(P)-bd_dom_sf"/>
</dbReference>
<dbReference type="Gene3D" id="3.90.180.10">
    <property type="entry name" value="Medium-chain alcohol dehydrogenases, catalytic domain"/>
    <property type="match status" value="1"/>
</dbReference>
<evidence type="ECO:0000256" key="3">
    <source>
        <dbReference type="ARBA" id="ARBA00022833"/>
    </source>
</evidence>
<keyword evidence="2 5" id="KW-0479">Metal-binding</keyword>
<comment type="cofactor">
    <cofactor evidence="1 5">
        <name>Zn(2+)</name>
        <dbReference type="ChEBI" id="CHEBI:29105"/>
    </cofactor>
</comment>
<keyword evidence="3 5" id="KW-0862">Zinc</keyword>
<dbReference type="PANTHER" id="PTHR43401:SF2">
    <property type="entry name" value="L-THREONINE 3-DEHYDROGENASE"/>
    <property type="match status" value="1"/>
</dbReference>
<accession>A0ABP3C5Z2</accession>
<protein>
    <submittedName>
        <fullName evidence="7">2,3-butanediol dehydrogenase</fullName>
    </submittedName>
</protein>
<dbReference type="InterPro" id="IPR011032">
    <property type="entry name" value="GroES-like_sf"/>
</dbReference>
<dbReference type="PROSITE" id="PS00059">
    <property type="entry name" value="ADH_ZINC"/>
    <property type="match status" value="1"/>
</dbReference>
<comment type="similarity">
    <text evidence="5">Belongs to the zinc-containing alcohol dehydrogenase family.</text>
</comment>
<proteinExistence type="inferred from homology"/>
<evidence type="ECO:0000256" key="1">
    <source>
        <dbReference type="ARBA" id="ARBA00001947"/>
    </source>
</evidence>
<keyword evidence="8" id="KW-1185">Reference proteome</keyword>
<dbReference type="SUPFAM" id="SSF50129">
    <property type="entry name" value="GroES-like"/>
    <property type="match status" value="1"/>
</dbReference>
<evidence type="ECO:0000259" key="6">
    <source>
        <dbReference type="SMART" id="SM00829"/>
    </source>
</evidence>
<comment type="caution">
    <text evidence="7">The sequence shown here is derived from an EMBL/GenBank/DDBJ whole genome shotgun (WGS) entry which is preliminary data.</text>
</comment>
<dbReference type="InterPro" id="IPR013154">
    <property type="entry name" value="ADH-like_N"/>
</dbReference>
<evidence type="ECO:0000256" key="4">
    <source>
        <dbReference type="ARBA" id="ARBA00023002"/>
    </source>
</evidence>
<keyword evidence="4" id="KW-0560">Oxidoreductase</keyword>
<dbReference type="InterPro" id="IPR050129">
    <property type="entry name" value="Zn_alcohol_dh"/>
</dbReference>
<name>A0ABP3C5Z2_9MICO</name>
<dbReference type="Proteomes" id="UP001498238">
    <property type="component" value="Unassembled WGS sequence"/>
</dbReference>